<dbReference type="EMBL" id="JACMSC010000004">
    <property type="protein sequence ID" value="KAG6526683.1"/>
    <property type="molecule type" value="Genomic_DNA"/>
</dbReference>
<comment type="caution">
    <text evidence="1">The sequence shown here is derived from an EMBL/GenBank/DDBJ whole genome shotgun (WGS) entry which is preliminary data.</text>
</comment>
<accession>A0A8J5I1V6</accession>
<organism evidence="1 2">
    <name type="scientific">Zingiber officinale</name>
    <name type="common">Ginger</name>
    <name type="synonym">Amomum zingiber</name>
    <dbReference type="NCBI Taxonomy" id="94328"/>
    <lineage>
        <taxon>Eukaryota</taxon>
        <taxon>Viridiplantae</taxon>
        <taxon>Streptophyta</taxon>
        <taxon>Embryophyta</taxon>
        <taxon>Tracheophyta</taxon>
        <taxon>Spermatophyta</taxon>
        <taxon>Magnoliopsida</taxon>
        <taxon>Liliopsida</taxon>
        <taxon>Zingiberales</taxon>
        <taxon>Zingiberaceae</taxon>
        <taxon>Zingiber</taxon>
    </lineage>
</organism>
<name>A0A8J5I1V6_ZINOF</name>
<dbReference type="Pfam" id="PF09778">
    <property type="entry name" value="Guanylate_cyc_2"/>
    <property type="match status" value="2"/>
</dbReference>
<evidence type="ECO:0000313" key="2">
    <source>
        <dbReference type="Proteomes" id="UP000734854"/>
    </source>
</evidence>
<protein>
    <recommendedName>
        <fullName evidence="3">Guanylyl cyclase</fullName>
    </recommendedName>
</protein>
<evidence type="ECO:0000313" key="1">
    <source>
        <dbReference type="EMBL" id="KAG6526683.1"/>
    </source>
</evidence>
<dbReference type="InterPro" id="IPR018616">
    <property type="entry name" value="GUCD1"/>
</dbReference>
<proteinExistence type="predicted"/>
<dbReference type="Proteomes" id="UP000734854">
    <property type="component" value="Unassembled WGS sequence"/>
</dbReference>
<reference evidence="1 2" key="1">
    <citation type="submission" date="2020-08" db="EMBL/GenBank/DDBJ databases">
        <title>Plant Genome Project.</title>
        <authorList>
            <person name="Zhang R.-G."/>
        </authorList>
    </citation>
    <scope>NUCLEOTIDE SEQUENCE [LARGE SCALE GENOMIC DNA]</scope>
    <source>
        <tissue evidence="1">Rhizome</tissue>
    </source>
</reference>
<sequence>MVPWRFRVIADKLAKMIGGRGADDGDDDFSLPFDHPIDCRSNSVDVPHMRQRFDWDCGLACVLMVLRTVGLEQFDIRDLEKICDTTRQVALVFCSGYIDLHYFLLRTRTKTIGHIKTFKYESHGELDRGNGSPSNGFMILSFSVLALNIWTVDLAYLLHKFSVKFSFLTVTLGANPEYSAESYYREQLQDDIERVNGLFEKALEAGINIQCRSISAKDISLLILTGQCVAVALVNKIKLSQYWTKDAQDADCYMSNSDYMGHYVVICGFDRGSGEFEIRDPASPRKHEKLSIECLDEARKSFGTDEDILLISLSGKKFTNLSSRLVK</sequence>
<gene>
    <name evidence="1" type="ORF">ZIOFF_016684</name>
</gene>
<dbReference type="PANTHER" id="PTHR31400:SF1">
    <property type="entry name" value="PROTEIN GUCD1"/>
    <property type="match status" value="1"/>
</dbReference>
<dbReference type="PANTHER" id="PTHR31400">
    <property type="entry name" value="GUANYLYL CYCLASE DOMAIN CONTAINING PROTEIN 1 GUCD1"/>
    <property type="match status" value="1"/>
</dbReference>
<dbReference type="AlphaFoldDB" id="A0A8J5I1V6"/>
<keyword evidence="2" id="KW-1185">Reference proteome</keyword>
<evidence type="ECO:0008006" key="3">
    <source>
        <dbReference type="Google" id="ProtNLM"/>
    </source>
</evidence>